<evidence type="ECO:0000313" key="5">
    <source>
        <dbReference type="Proteomes" id="UP001497512"/>
    </source>
</evidence>
<evidence type="ECO:0000256" key="2">
    <source>
        <dbReference type="SAM" id="MobiDB-lite"/>
    </source>
</evidence>
<gene>
    <name evidence="4" type="ORF">CSSPTR1EN2_LOCUS15512</name>
</gene>
<dbReference type="EMBL" id="OZ019895">
    <property type="protein sequence ID" value="CAK9220549.1"/>
    <property type="molecule type" value="Genomic_DNA"/>
</dbReference>
<dbReference type="PANTHER" id="PTHR48153:SF4">
    <property type="entry name" value="UBIQUITIN CARBOXYL-TERMINAL HYDROLASE MUG105"/>
    <property type="match status" value="1"/>
</dbReference>
<name>A0ABP0UKD0_9BRYO</name>
<keyword evidence="5" id="KW-1185">Reference proteome</keyword>
<dbReference type="Gene3D" id="3.90.70.130">
    <property type="match status" value="2"/>
</dbReference>
<dbReference type="Proteomes" id="UP001497512">
    <property type="component" value="Chromosome 3"/>
</dbReference>
<dbReference type="PANTHER" id="PTHR48153">
    <property type="entry name" value="UFM1-SPECIFIC PROTEASE 2"/>
    <property type="match status" value="1"/>
</dbReference>
<accession>A0ABP0UKD0</accession>
<dbReference type="Pfam" id="PF07910">
    <property type="entry name" value="Peptidase_C78"/>
    <property type="match status" value="1"/>
</dbReference>
<feature type="compositionally biased region" description="Low complexity" evidence="2">
    <location>
        <begin position="277"/>
        <end position="291"/>
    </location>
</feature>
<feature type="region of interest" description="Disordered" evidence="2">
    <location>
        <begin position="249"/>
        <end position="293"/>
    </location>
</feature>
<protein>
    <recommendedName>
        <fullName evidence="3">UFSP1/2/DUB catalytic domain-containing protein</fullName>
    </recommendedName>
</protein>
<dbReference type="InterPro" id="IPR012462">
    <property type="entry name" value="UFSP1/2_DUB_cat"/>
</dbReference>
<feature type="domain" description="UFSP1/2/DUB catalytic" evidence="3">
    <location>
        <begin position="126"/>
        <end position="414"/>
    </location>
</feature>
<proteinExistence type="predicted"/>
<organism evidence="4 5">
    <name type="scientific">Sphagnum troendelagicum</name>
    <dbReference type="NCBI Taxonomy" id="128251"/>
    <lineage>
        <taxon>Eukaryota</taxon>
        <taxon>Viridiplantae</taxon>
        <taxon>Streptophyta</taxon>
        <taxon>Embryophyta</taxon>
        <taxon>Bryophyta</taxon>
        <taxon>Sphagnophytina</taxon>
        <taxon>Sphagnopsida</taxon>
        <taxon>Sphagnales</taxon>
        <taxon>Sphagnaceae</taxon>
        <taxon>Sphagnum</taxon>
    </lineage>
</organism>
<evidence type="ECO:0000259" key="3">
    <source>
        <dbReference type="Pfam" id="PF07910"/>
    </source>
</evidence>
<evidence type="ECO:0000256" key="1">
    <source>
        <dbReference type="ARBA" id="ARBA00022801"/>
    </source>
</evidence>
<keyword evidence="1" id="KW-0378">Hydrolase</keyword>
<sequence length="439" mass="49370">MVEQCPFCNSSVALWLLEEHVNNHLEEEDMASDRALAQQLASNFDAPCSLEEVDGNDTFFSKRARGSSEVEVRRLARSLRNNKSLEENLRVIVQSQAKESAVPVKDGLMILLRRCVEADQQRTGVSSAVALAGYVEHFESHHQKDLGWGCGWRNIQMLSSHLLSQDPEAKAVLFGGVGFVPDIQALQRWLEIAWAKGFDDAGAEYFNWEIDGSHKWIGTTECATLLRSFGIRARIIDFQALGGKKQHTEVVGGKKNKKTGLDSAPSRRQGASYKMTGNSSANASGIASGNASEDRGINEPVISHQHLVDWVWNYFANSRDDKSPCSTAFDQLRKPIIISKRSPLYFQHKGHSRTIVGIERRRRQQGNGEEVFLLVLDPSQRTEEITKCLTNKRGWQRLLKRGLHTLRQSEYQLCYVDKGVAYGEELENLKILSSVRHTF</sequence>
<evidence type="ECO:0000313" key="4">
    <source>
        <dbReference type="EMBL" id="CAK9220549.1"/>
    </source>
</evidence>
<reference evidence="4" key="1">
    <citation type="submission" date="2024-02" db="EMBL/GenBank/DDBJ databases">
        <authorList>
            <consortium name="ELIXIR-Norway"/>
            <consortium name="Elixir Norway"/>
        </authorList>
    </citation>
    <scope>NUCLEOTIDE SEQUENCE</scope>
</reference>